<dbReference type="RefSeq" id="WP_405287149.1">
    <property type="nucleotide sequence ID" value="NZ_JBBHLI010000007.1"/>
</dbReference>
<feature type="signal peptide" evidence="1">
    <location>
        <begin position="1"/>
        <end position="31"/>
    </location>
</feature>
<organism evidence="2 3">
    <name type="scientific">Gaopeijia maritima</name>
    <dbReference type="NCBI Taxonomy" id="3119007"/>
    <lineage>
        <taxon>Bacteria</taxon>
        <taxon>Pseudomonadati</taxon>
        <taxon>Gemmatimonadota</taxon>
        <taxon>Longimicrobiia</taxon>
        <taxon>Gaopeijiales</taxon>
        <taxon>Gaopeijiaceae</taxon>
        <taxon>Gaopeijia</taxon>
    </lineage>
</organism>
<comment type="caution">
    <text evidence="2">The sequence shown here is derived from an EMBL/GenBank/DDBJ whole genome shotgun (WGS) entry which is preliminary data.</text>
</comment>
<dbReference type="Proteomes" id="UP001484239">
    <property type="component" value="Unassembled WGS sequence"/>
</dbReference>
<keyword evidence="3" id="KW-1185">Reference proteome</keyword>
<gene>
    <name evidence="2" type="ORF">WI372_12220</name>
</gene>
<accession>A0ABU9EAL3</accession>
<evidence type="ECO:0000256" key="1">
    <source>
        <dbReference type="SAM" id="SignalP"/>
    </source>
</evidence>
<dbReference type="EMBL" id="JBBHLI010000007">
    <property type="protein sequence ID" value="MEK9501748.1"/>
    <property type="molecule type" value="Genomic_DNA"/>
</dbReference>
<proteinExistence type="predicted"/>
<name>A0ABU9EAL3_9BACT</name>
<feature type="chain" id="PRO_5045257164" description="DUF4136 domain-containing protein" evidence="1">
    <location>
        <begin position="32"/>
        <end position="235"/>
    </location>
</feature>
<keyword evidence="1" id="KW-0732">Signal</keyword>
<sequence>MSPSNAASARRAGVRCSLLGLALLSAATAPSWGCAGAPAPAAGQARGSVPSLLGRSVIVFPVQRNLGVRGDATAEMVFALEGPGEGPDWLLPAELERVLAQSPGLDAPLENLPVDVFLQAQVNRIGDPIYGVLRRIGAVTDADLALLPVAVRPGTPVATEPGAEPDAPEEGAVPVEYVATLIEVRTGRVLWFGVEAGAAGAADDPGRLASAAEALARRLVPPRTMRAPLRLEPTR</sequence>
<evidence type="ECO:0008006" key="4">
    <source>
        <dbReference type="Google" id="ProtNLM"/>
    </source>
</evidence>
<protein>
    <recommendedName>
        <fullName evidence="4">DUF4136 domain-containing protein</fullName>
    </recommendedName>
</protein>
<evidence type="ECO:0000313" key="3">
    <source>
        <dbReference type="Proteomes" id="UP001484239"/>
    </source>
</evidence>
<evidence type="ECO:0000313" key="2">
    <source>
        <dbReference type="EMBL" id="MEK9501748.1"/>
    </source>
</evidence>
<reference evidence="2 3" key="1">
    <citation type="submission" date="2024-02" db="EMBL/GenBank/DDBJ databases">
        <title>A novel Gemmatimonadota bacterium.</title>
        <authorList>
            <person name="Du Z.-J."/>
            <person name="Ye Y.-Q."/>
        </authorList>
    </citation>
    <scope>NUCLEOTIDE SEQUENCE [LARGE SCALE GENOMIC DNA]</scope>
    <source>
        <strain evidence="2 3">DH-20</strain>
    </source>
</reference>